<feature type="site" description="Important for substrate specificity" evidence="4">
    <location>
        <position position="14"/>
    </location>
</feature>
<comment type="caution">
    <text evidence="4">Lacks conserved residue(s) required for the propagation of feature annotation.</text>
</comment>
<dbReference type="PANTHER" id="PTHR43213:SF5">
    <property type="entry name" value="BIFUNCTIONAL DTTP_UTP PYROPHOSPHATASE_METHYLTRANSFERASE PROTEIN-RELATED"/>
    <property type="match status" value="1"/>
</dbReference>
<dbReference type="GO" id="GO:0005737">
    <property type="term" value="C:cytoplasm"/>
    <property type="evidence" value="ECO:0007669"/>
    <property type="project" value="UniProtKB-SubCell"/>
</dbReference>
<dbReference type="SUPFAM" id="SSF52972">
    <property type="entry name" value="ITPase-like"/>
    <property type="match status" value="1"/>
</dbReference>
<organism evidence="5 6">
    <name type="scientific">Rheinheimera pacifica</name>
    <dbReference type="NCBI Taxonomy" id="173990"/>
    <lineage>
        <taxon>Bacteria</taxon>
        <taxon>Pseudomonadati</taxon>
        <taxon>Pseudomonadota</taxon>
        <taxon>Gammaproteobacteria</taxon>
        <taxon>Chromatiales</taxon>
        <taxon>Chromatiaceae</taxon>
        <taxon>Rheinheimera</taxon>
    </lineage>
</organism>
<protein>
    <recommendedName>
        <fullName evidence="4">dTTP/UTP pyrophosphatase</fullName>
        <shortName evidence="4">dTTPase/UTPase</shortName>
        <ecNumber evidence="4">3.6.1.9</ecNumber>
    </recommendedName>
    <alternativeName>
        <fullName evidence="4">Nucleoside triphosphate pyrophosphatase</fullName>
    </alternativeName>
    <alternativeName>
        <fullName evidence="4">Nucleotide pyrophosphatase</fullName>
        <shortName evidence="4">Nucleotide PPase</shortName>
    </alternativeName>
</protein>
<comment type="similarity">
    <text evidence="4">Belongs to the Maf family. YhdE subfamily.</text>
</comment>
<dbReference type="Pfam" id="PF02545">
    <property type="entry name" value="Maf"/>
    <property type="match status" value="1"/>
</dbReference>
<sequence length="191" mass="21012">MSYPRIALASSSPRRRELLAQLGVDFQLVKADIDETPYPNEAPRLYVTRLARQKALAGLACLTTAMPVLGADTIVVANNEILGKPADFAEFNRTMQLLSGRSHKVMTAVALVSSERTLQQLVSTEVYFRTLTAQDIDSYWQSGEPHDKAGGYGIQGLAAKFVQRINGSYTAVVGLPLCETEQLLQQWQEPV</sequence>
<dbReference type="NCBIfam" id="TIGR00172">
    <property type="entry name" value="maf"/>
    <property type="match status" value="1"/>
</dbReference>
<keyword evidence="3 4" id="KW-0546">Nucleotide metabolism</keyword>
<dbReference type="GO" id="GO:0009117">
    <property type="term" value="P:nucleotide metabolic process"/>
    <property type="evidence" value="ECO:0007669"/>
    <property type="project" value="UniProtKB-KW"/>
</dbReference>
<accession>A0A1H6N961</accession>
<name>A0A1H6N961_9GAMM</name>
<evidence type="ECO:0000313" key="6">
    <source>
        <dbReference type="Proteomes" id="UP000199371"/>
    </source>
</evidence>
<dbReference type="InterPro" id="IPR003697">
    <property type="entry name" value="Maf-like"/>
</dbReference>
<dbReference type="GO" id="GO:0036218">
    <property type="term" value="F:dTTP diphosphatase activity"/>
    <property type="evidence" value="ECO:0007669"/>
    <property type="project" value="RHEA"/>
</dbReference>
<dbReference type="AlphaFoldDB" id="A0A1H6N961"/>
<evidence type="ECO:0000313" key="5">
    <source>
        <dbReference type="EMBL" id="SEI11334.1"/>
    </source>
</evidence>
<comment type="function">
    <text evidence="4">Nucleoside triphosphate pyrophosphatase that hydrolyzes dTTP and UTP. May have a dual role in cell division arrest and in preventing the incorporation of modified nucleotides into cellular nucleic acids.</text>
</comment>
<evidence type="ECO:0000256" key="1">
    <source>
        <dbReference type="ARBA" id="ARBA00001968"/>
    </source>
</evidence>
<dbReference type="Gene3D" id="3.90.950.10">
    <property type="match status" value="1"/>
</dbReference>
<keyword evidence="6" id="KW-1185">Reference proteome</keyword>
<evidence type="ECO:0000256" key="4">
    <source>
        <dbReference type="HAMAP-Rule" id="MF_00528"/>
    </source>
</evidence>
<dbReference type="EC" id="3.6.1.9" evidence="4"/>
<evidence type="ECO:0000256" key="2">
    <source>
        <dbReference type="ARBA" id="ARBA00022801"/>
    </source>
</evidence>
<dbReference type="GO" id="GO:0036221">
    <property type="term" value="F:UTP diphosphatase activity"/>
    <property type="evidence" value="ECO:0007669"/>
    <property type="project" value="RHEA"/>
</dbReference>
<keyword evidence="2 4" id="KW-0378">Hydrolase</keyword>
<dbReference type="EMBL" id="FNXF01000021">
    <property type="protein sequence ID" value="SEI11334.1"/>
    <property type="molecule type" value="Genomic_DNA"/>
</dbReference>
<dbReference type="InterPro" id="IPR029001">
    <property type="entry name" value="ITPase-like_fam"/>
</dbReference>
<dbReference type="STRING" id="173990.SAMN05660691_03805"/>
<gene>
    <name evidence="5" type="ORF">SAMN05660691_03805</name>
</gene>
<comment type="catalytic activity">
    <reaction evidence="4">
        <text>dTTP + H2O = dTMP + diphosphate + H(+)</text>
        <dbReference type="Rhea" id="RHEA:28534"/>
        <dbReference type="ChEBI" id="CHEBI:15377"/>
        <dbReference type="ChEBI" id="CHEBI:15378"/>
        <dbReference type="ChEBI" id="CHEBI:33019"/>
        <dbReference type="ChEBI" id="CHEBI:37568"/>
        <dbReference type="ChEBI" id="CHEBI:63528"/>
        <dbReference type="EC" id="3.6.1.9"/>
    </reaction>
</comment>
<dbReference type="PIRSF" id="PIRSF006305">
    <property type="entry name" value="Maf"/>
    <property type="match status" value="1"/>
</dbReference>
<feature type="active site" description="Proton acceptor" evidence="4">
    <location>
        <position position="72"/>
    </location>
</feature>
<evidence type="ECO:0000256" key="3">
    <source>
        <dbReference type="ARBA" id="ARBA00023080"/>
    </source>
</evidence>
<comment type="catalytic activity">
    <reaction evidence="4">
        <text>UTP + H2O = UMP + diphosphate + H(+)</text>
        <dbReference type="Rhea" id="RHEA:29395"/>
        <dbReference type="ChEBI" id="CHEBI:15377"/>
        <dbReference type="ChEBI" id="CHEBI:15378"/>
        <dbReference type="ChEBI" id="CHEBI:33019"/>
        <dbReference type="ChEBI" id="CHEBI:46398"/>
        <dbReference type="ChEBI" id="CHEBI:57865"/>
        <dbReference type="EC" id="3.6.1.9"/>
    </reaction>
</comment>
<dbReference type="CDD" id="cd00555">
    <property type="entry name" value="Maf"/>
    <property type="match status" value="1"/>
</dbReference>
<feature type="site" description="Important for substrate specificity" evidence="4">
    <location>
        <position position="73"/>
    </location>
</feature>
<feature type="site" description="Important for substrate specificity" evidence="4">
    <location>
        <position position="155"/>
    </location>
</feature>
<dbReference type="HAMAP" id="MF_00528">
    <property type="entry name" value="Maf"/>
    <property type="match status" value="1"/>
</dbReference>
<reference evidence="6" key="1">
    <citation type="submission" date="2016-10" db="EMBL/GenBank/DDBJ databases">
        <authorList>
            <person name="Varghese N."/>
            <person name="Submissions S."/>
        </authorList>
    </citation>
    <scope>NUCLEOTIDE SEQUENCE [LARGE SCALE GENOMIC DNA]</scope>
    <source>
        <strain evidence="6">DSM 17616</strain>
    </source>
</reference>
<dbReference type="Proteomes" id="UP000199371">
    <property type="component" value="Unassembled WGS sequence"/>
</dbReference>
<dbReference type="PANTHER" id="PTHR43213">
    <property type="entry name" value="BIFUNCTIONAL DTTP/UTP PYROPHOSPHATASE/METHYLTRANSFERASE PROTEIN-RELATED"/>
    <property type="match status" value="1"/>
</dbReference>
<comment type="cofactor">
    <cofactor evidence="1 4">
        <name>a divalent metal cation</name>
        <dbReference type="ChEBI" id="CHEBI:60240"/>
    </cofactor>
</comment>
<proteinExistence type="inferred from homology"/>
<dbReference type="RefSeq" id="WP_092796638.1">
    <property type="nucleotide sequence ID" value="NZ_JAVDVM010000006.1"/>
</dbReference>
<comment type="subcellular location">
    <subcellularLocation>
        <location evidence="4">Cytoplasm</location>
    </subcellularLocation>
</comment>
<keyword evidence="4" id="KW-0963">Cytoplasm</keyword>
<dbReference type="OrthoDB" id="9807767at2"/>